<reference evidence="1 2" key="1">
    <citation type="submission" date="2015-10" db="EMBL/GenBank/DDBJ databases">
        <title>Transcriptomic analysis of a linuron degrading triple-species bacterial consortium.</title>
        <authorList>
            <person name="Albers P."/>
        </authorList>
    </citation>
    <scope>NUCLEOTIDE SEQUENCE [LARGE SCALE GENOMIC DNA]</scope>
    <source>
        <strain evidence="1 2">WDL6</strain>
    </source>
</reference>
<evidence type="ECO:0000313" key="1">
    <source>
        <dbReference type="EMBL" id="KWT70038.1"/>
    </source>
</evidence>
<dbReference type="Proteomes" id="UP000059074">
    <property type="component" value="Unassembled WGS sequence"/>
</dbReference>
<dbReference type="EMBL" id="LMTR01000040">
    <property type="protein sequence ID" value="KWT70038.1"/>
    <property type="molecule type" value="Genomic_DNA"/>
</dbReference>
<gene>
    <name evidence="1" type="ORF">APY04_1247</name>
</gene>
<dbReference type="AlphaFoldDB" id="A0A109BJR2"/>
<proteinExistence type="predicted"/>
<name>A0A109BJR2_HYPSL</name>
<dbReference type="PATRIC" id="fig|121290.4.peg.3208"/>
<keyword evidence="2" id="KW-1185">Reference proteome</keyword>
<sequence>MEFSRNKVGAHRINAHSCPPVTRREWRIARLERASILQQRARIETLAAIVCRNRLWLH</sequence>
<accession>A0A109BJR2</accession>
<comment type="caution">
    <text evidence="1">The sequence shown here is derived from an EMBL/GenBank/DDBJ whole genome shotgun (WGS) entry which is preliminary data.</text>
</comment>
<evidence type="ECO:0000313" key="2">
    <source>
        <dbReference type="Proteomes" id="UP000059074"/>
    </source>
</evidence>
<protein>
    <submittedName>
        <fullName evidence="1">Uncharacterized protein</fullName>
    </submittedName>
</protein>
<organism evidence="1 2">
    <name type="scientific">Hyphomicrobium sulfonivorans</name>
    <dbReference type="NCBI Taxonomy" id="121290"/>
    <lineage>
        <taxon>Bacteria</taxon>
        <taxon>Pseudomonadati</taxon>
        <taxon>Pseudomonadota</taxon>
        <taxon>Alphaproteobacteria</taxon>
        <taxon>Hyphomicrobiales</taxon>
        <taxon>Hyphomicrobiaceae</taxon>
        <taxon>Hyphomicrobium</taxon>
    </lineage>
</organism>